<keyword evidence="1" id="KW-1133">Transmembrane helix</keyword>
<organism evidence="2 3">
    <name type="scientific">Streptomyces dysideae</name>
    <dbReference type="NCBI Taxonomy" id="909626"/>
    <lineage>
        <taxon>Bacteria</taxon>
        <taxon>Bacillati</taxon>
        <taxon>Actinomycetota</taxon>
        <taxon>Actinomycetes</taxon>
        <taxon>Kitasatosporales</taxon>
        <taxon>Streptomycetaceae</taxon>
        <taxon>Streptomyces</taxon>
    </lineage>
</organism>
<evidence type="ECO:0000313" key="2">
    <source>
        <dbReference type="EMBL" id="KUO18058.1"/>
    </source>
</evidence>
<sequence>MAVEALGTTFSQGVPVTVVDVARLPGRTTPAPPGLDRFPAPGELWVSPALGALLDRLPDDRHPVPGTPAGTLGRAALAYPGELVAVVGHRSMDPAVTTERYADPRRADDIASPTHVATFTGAPLTDGMGGTYASVARLATILVVVPLLVLGASAARLSVSRRDQRLAALRLIGATPGRIAGLTAAEAVLTGAAGALLGAVGYGVLLSVAARLPIAGGAWYTADLWIGAPLRPQCEPGRDDRLAGPLRVRP</sequence>
<dbReference type="EMBL" id="LMXB01000068">
    <property type="protein sequence ID" value="KUO18058.1"/>
    <property type="molecule type" value="Genomic_DNA"/>
</dbReference>
<accession>A0A101UWA7</accession>
<dbReference type="Proteomes" id="UP000053260">
    <property type="component" value="Unassembled WGS sequence"/>
</dbReference>
<proteinExistence type="predicted"/>
<dbReference type="AlphaFoldDB" id="A0A101UWA7"/>
<gene>
    <name evidence="2" type="ORF">AQJ91_27040</name>
</gene>
<protein>
    <recommendedName>
        <fullName evidence="4">ABC3 transporter permease protein domain-containing protein</fullName>
    </recommendedName>
</protein>
<feature type="transmembrane region" description="Helical" evidence="1">
    <location>
        <begin position="179"/>
        <end position="205"/>
    </location>
</feature>
<keyword evidence="1" id="KW-0812">Transmembrane</keyword>
<evidence type="ECO:0000256" key="1">
    <source>
        <dbReference type="SAM" id="Phobius"/>
    </source>
</evidence>
<keyword evidence="1" id="KW-0472">Membrane</keyword>
<evidence type="ECO:0000313" key="3">
    <source>
        <dbReference type="Proteomes" id="UP000053260"/>
    </source>
</evidence>
<reference evidence="2 3" key="1">
    <citation type="submission" date="2015-10" db="EMBL/GenBank/DDBJ databases">
        <title>Draft genome sequence of Streptomyces sp. RV15, isolated from a marine sponge.</title>
        <authorList>
            <person name="Ruckert C."/>
            <person name="Abdelmohsen U.R."/>
            <person name="Winkler A."/>
            <person name="Hentschel U."/>
            <person name="Kalinowski J."/>
            <person name="Kampfer P."/>
            <person name="Glaeser S."/>
        </authorList>
    </citation>
    <scope>NUCLEOTIDE SEQUENCE [LARGE SCALE GENOMIC DNA]</scope>
    <source>
        <strain evidence="2 3">RV15</strain>
    </source>
</reference>
<comment type="caution">
    <text evidence="2">The sequence shown here is derived from an EMBL/GenBank/DDBJ whole genome shotgun (WGS) entry which is preliminary data.</text>
</comment>
<keyword evidence="3" id="KW-1185">Reference proteome</keyword>
<name>A0A101UWA7_9ACTN</name>
<evidence type="ECO:0008006" key="4">
    <source>
        <dbReference type="Google" id="ProtNLM"/>
    </source>
</evidence>
<dbReference type="STRING" id="909626.AQJ91_27040"/>
<feature type="transmembrane region" description="Helical" evidence="1">
    <location>
        <begin position="138"/>
        <end position="159"/>
    </location>
</feature>